<sequence length="250" mass="27111">SLAKAIGDLPRPPASVLLLGDDEPGREKEPWYLPSKRLEKYRWQDRQSEYFASDALLGDLDGDLMPDVPVGRIPARTQAELKQIVDKIISFEQKQPTLDDLRMPTWAGAPGFNPVVDSLATGLMTKVLQAQAPRWVTPWLISADPKSPFCGWPPDQSAMFTEQLRRGGILAILVGHGEVQYFFSMQFQSWAIGYHAKSIAKVLASGSPGPPVVMICCLSGSFAGSEKCLAESLLMAAAGPVAVIAATTES</sequence>
<evidence type="ECO:0000313" key="3">
    <source>
        <dbReference type="EMBL" id="GAH18357.1"/>
    </source>
</evidence>
<reference evidence="3" key="1">
    <citation type="journal article" date="2014" name="Front. Microbiol.">
        <title>High frequency of phylogenetically diverse reductive dehalogenase-homologous genes in deep subseafloor sedimentary metagenomes.</title>
        <authorList>
            <person name="Kawai M."/>
            <person name="Futagami T."/>
            <person name="Toyoda A."/>
            <person name="Takaki Y."/>
            <person name="Nishi S."/>
            <person name="Hori S."/>
            <person name="Arai W."/>
            <person name="Tsubouchi T."/>
            <person name="Morono Y."/>
            <person name="Uchiyama I."/>
            <person name="Ito T."/>
            <person name="Fujiyama A."/>
            <person name="Inagaki F."/>
            <person name="Takami H."/>
        </authorList>
    </citation>
    <scope>NUCLEOTIDE SEQUENCE</scope>
    <source>
        <strain evidence="3">Expedition CK06-06</strain>
    </source>
</reference>
<dbReference type="GO" id="GO:0008234">
    <property type="term" value="F:cysteine-type peptidase activity"/>
    <property type="evidence" value="ECO:0007669"/>
    <property type="project" value="InterPro"/>
</dbReference>
<dbReference type="AlphaFoldDB" id="X1DDQ8"/>
<feature type="region of interest" description="Disordered" evidence="1">
    <location>
        <begin position="1"/>
        <end position="28"/>
    </location>
</feature>
<organism evidence="3">
    <name type="scientific">marine sediment metagenome</name>
    <dbReference type="NCBI Taxonomy" id="412755"/>
    <lineage>
        <taxon>unclassified sequences</taxon>
        <taxon>metagenomes</taxon>
        <taxon>ecological metagenomes</taxon>
    </lineage>
</organism>
<dbReference type="SUPFAM" id="SSF52129">
    <property type="entry name" value="Caspase-like"/>
    <property type="match status" value="1"/>
</dbReference>
<comment type="caution">
    <text evidence="3">The sequence shown here is derived from an EMBL/GenBank/DDBJ whole genome shotgun (WGS) entry which is preliminary data.</text>
</comment>
<name>X1DDQ8_9ZZZZ</name>
<dbReference type="InterPro" id="IPR001769">
    <property type="entry name" value="Gingipain"/>
</dbReference>
<evidence type="ECO:0000259" key="2">
    <source>
        <dbReference type="Pfam" id="PF01364"/>
    </source>
</evidence>
<feature type="non-terminal residue" evidence="3">
    <location>
        <position position="1"/>
    </location>
</feature>
<dbReference type="GO" id="GO:0006508">
    <property type="term" value="P:proteolysis"/>
    <property type="evidence" value="ECO:0007669"/>
    <property type="project" value="InterPro"/>
</dbReference>
<accession>X1DDQ8</accession>
<feature type="domain" description="Gingipain" evidence="2">
    <location>
        <begin position="12"/>
        <end position="249"/>
    </location>
</feature>
<protein>
    <recommendedName>
        <fullName evidence="2">Gingipain domain-containing protein</fullName>
    </recommendedName>
</protein>
<dbReference type="Pfam" id="PF01364">
    <property type="entry name" value="Peptidase_C25"/>
    <property type="match status" value="1"/>
</dbReference>
<proteinExistence type="predicted"/>
<gene>
    <name evidence="3" type="ORF">S01H4_55468</name>
</gene>
<dbReference type="EMBL" id="BART01032017">
    <property type="protein sequence ID" value="GAH18357.1"/>
    <property type="molecule type" value="Genomic_DNA"/>
</dbReference>
<evidence type="ECO:0000256" key="1">
    <source>
        <dbReference type="SAM" id="MobiDB-lite"/>
    </source>
</evidence>
<feature type="non-terminal residue" evidence="3">
    <location>
        <position position="250"/>
    </location>
</feature>
<dbReference type="Gene3D" id="3.40.50.1460">
    <property type="match status" value="1"/>
</dbReference>
<dbReference type="InterPro" id="IPR029030">
    <property type="entry name" value="Caspase-like_dom_sf"/>
</dbReference>